<gene>
    <name evidence="8" type="ORF">Tci_906767</name>
</gene>
<dbReference type="SUPFAM" id="SSF117856">
    <property type="entry name" value="AF0104/ALDC/Ptd012-like"/>
    <property type="match status" value="1"/>
</dbReference>
<comment type="subcellular location">
    <subcellularLocation>
        <location evidence="1">Nucleus</location>
    </subcellularLocation>
</comment>
<organism evidence="8">
    <name type="scientific">Tanacetum cinerariifolium</name>
    <name type="common">Dalmatian daisy</name>
    <name type="synonym">Chrysanthemum cinerariifolium</name>
    <dbReference type="NCBI Taxonomy" id="118510"/>
    <lineage>
        <taxon>Eukaryota</taxon>
        <taxon>Viridiplantae</taxon>
        <taxon>Streptophyta</taxon>
        <taxon>Embryophyta</taxon>
        <taxon>Tracheophyta</taxon>
        <taxon>Spermatophyta</taxon>
        <taxon>Magnoliopsida</taxon>
        <taxon>eudicotyledons</taxon>
        <taxon>Gunneridae</taxon>
        <taxon>Pentapetalae</taxon>
        <taxon>asterids</taxon>
        <taxon>campanulids</taxon>
        <taxon>Asterales</taxon>
        <taxon>Asteraceae</taxon>
        <taxon>Asteroideae</taxon>
        <taxon>Anthemideae</taxon>
        <taxon>Anthemidinae</taxon>
        <taxon>Tanacetum</taxon>
    </lineage>
</organism>
<evidence type="ECO:0000313" key="8">
    <source>
        <dbReference type="EMBL" id="GFD34798.1"/>
    </source>
</evidence>
<dbReference type="GO" id="GO:0008270">
    <property type="term" value="F:zinc ion binding"/>
    <property type="evidence" value="ECO:0007669"/>
    <property type="project" value="TreeGrafter"/>
</dbReference>
<name>A0A699VMW1_TANCI</name>
<evidence type="ECO:0000256" key="1">
    <source>
        <dbReference type="ARBA" id="ARBA00004123"/>
    </source>
</evidence>
<evidence type="ECO:0000256" key="5">
    <source>
        <dbReference type="ARBA" id="ARBA00022833"/>
    </source>
</evidence>
<dbReference type="GO" id="GO:0016788">
    <property type="term" value="F:hydrolase activity, acting on ester bonds"/>
    <property type="evidence" value="ECO:0007669"/>
    <property type="project" value="TreeGrafter"/>
</dbReference>
<dbReference type="AlphaFoldDB" id="A0A699VMW1"/>
<evidence type="ECO:0000259" key="7">
    <source>
        <dbReference type="Pfam" id="PF08925"/>
    </source>
</evidence>
<keyword evidence="4" id="KW-0378">Hydrolase</keyword>
<dbReference type="GO" id="GO:0005634">
    <property type="term" value="C:nucleus"/>
    <property type="evidence" value="ECO:0007669"/>
    <property type="project" value="UniProtKB-SubCell"/>
</dbReference>
<comment type="subunit">
    <text evidence="2">Monomer.</text>
</comment>
<proteinExistence type="predicted"/>
<keyword evidence="3" id="KW-0479">Metal-binding</keyword>
<dbReference type="EMBL" id="BKCJ011450848">
    <property type="protein sequence ID" value="GFD34798.1"/>
    <property type="molecule type" value="Genomic_DNA"/>
</dbReference>
<dbReference type="InterPro" id="IPR015021">
    <property type="entry name" value="C11orf54_DUF1907"/>
</dbReference>
<reference evidence="8" key="1">
    <citation type="journal article" date="2019" name="Sci. Rep.">
        <title>Draft genome of Tanacetum cinerariifolium, the natural source of mosquito coil.</title>
        <authorList>
            <person name="Yamashiro T."/>
            <person name="Shiraishi A."/>
            <person name="Satake H."/>
            <person name="Nakayama K."/>
        </authorList>
    </citation>
    <scope>NUCLEOTIDE SEQUENCE</scope>
</reference>
<comment type="caution">
    <text evidence="8">The sequence shown here is derived from an EMBL/GenBank/DDBJ whole genome shotgun (WGS) entry which is preliminary data.</text>
</comment>
<evidence type="ECO:0000256" key="4">
    <source>
        <dbReference type="ARBA" id="ARBA00022801"/>
    </source>
</evidence>
<evidence type="ECO:0000256" key="3">
    <source>
        <dbReference type="ARBA" id="ARBA00022723"/>
    </source>
</evidence>
<accession>A0A699VMW1</accession>
<dbReference type="Pfam" id="PF08925">
    <property type="entry name" value="DUF1907"/>
    <property type="match status" value="1"/>
</dbReference>
<feature type="non-terminal residue" evidence="8">
    <location>
        <position position="78"/>
    </location>
</feature>
<evidence type="ECO:0000256" key="6">
    <source>
        <dbReference type="ARBA" id="ARBA00023242"/>
    </source>
</evidence>
<protein>
    <recommendedName>
        <fullName evidence="7">DUF1907 domain-containing protein</fullName>
    </recommendedName>
</protein>
<evidence type="ECO:0000256" key="2">
    <source>
        <dbReference type="ARBA" id="ARBA00011245"/>
    </source>
</evidence>
<dbReference type="PANTHER" id="PTHR13204:SF1">
    <property type="entry name" value="ESTER HYDROLASE C11ORF54"/>
    <property type="match status" value="1"/>
</dbReference>
<keyword evidence="6" id="KW-0539">Nucleus</keyword>
<feature type="domain" description="DUF1907" evidence="7">
    <location>
        <begin position="1"/>
        <end position="78"/>
    </location>
</feature>
<keyword evidence="5" id="KW-0862">Zinc</keyword>
<sequence>MPNLAWKSGKVVNETHFAKVKDDGNVLCEKLSSHDCALMANLFGSAGMPGEVLHITASSRTGDLNFTEAVREALKDAY</sequence>
<dbReference type="PANTHER" id="PTHR13204">
    <property type="entry name" value="PTD012 PROTEIN"/>
    <property type="match status" value="1"/>
</dbReference>